<dbReference type="GO" id="GO:0016020">
    <property type="term" value="C:membrane"/>
    <property type="evidence" value="ECO:0007669"/>
    <property type="project" value="UniProtKB-SubCell"/>
</dbReference>
<organism evidence="11 12">
    <name type="scientific">Lupinus albus</name>
    <name type="common">White lupine</name>
    <name type="synonym">Lupinus termis</name>
    <dbReference type="NCBI Taxonomy" id="3870"/>
    <lineage>
        <taxon>Eukaryota</taxon>
        <taxon>Viridiplantae</taxon>
        <taxon>Streptophyta</taxon>
        <taxon>Embryophyta</taxon>
        <taxon>Tracheophyta</taxon>
        <taxon>Spermatophyta</taxon>
        <taxon>Magnoliopsida</taxon>
        <taxon>eudicotyledons</taxon>
        <taxon>Gunneridae</taxon>
        <taxon>Pentapetalae</taxon>
        <taxon>rosids</taxon>
        <taxon>fabids</taxon>
        <taxon>Fabales</taxon>
        <taxon>Fabaceae</taxon>
        <taxon>Papilionoideae</taxon>
        <taxon>50 kb inversion clade</taxon>
        <taxon>genistoids sensu lato</taxon>
        <taxon>core genistoids</taxon>
        <taxon>Genisteae</taxon>
        <taxon>Lupinus</taxon>
    </lineage>
</organism>
<evidence type="ECO:0000259" key="10">
    <source>
        <dbReference type="Pfam" id="PF00999"/>
    </source>
</evidence>
<evidence type="ECO:0000256" key="7">
    <source>
        <dbReference type="ARBA" id="ARBA00023065"/>
    </source>
</evidence>
<dbReference type="GO" id="GO:0015297">
    <property type="term" value="F:antiporter activity"/>
    <property type="evidence" value="ECO:0007669"/>
    <property type="project" value="InterPro"/>
</dbReference>
<proteinExistence type="inferred from homology"/>
<keyword evidence="8" id="KW-0472">Membrane</keyword>
<protein>
    <submittedName>
        <fullName evidence="11">Putative cation/H+ exchanger</fullName>
    </submittedName>
</protein>
<evidence type="ECO:0000256" key="6">
    <source>
        <dbReference type="ARBA" id="ARBA00022989"/>
    </source>
</evidence>
<evidence type="ECO:0000256" key="1">
    <source>
        <dbReference type="ARBA" id="ARBA00004141"/>
    </source>
</evidence>
<feature type="domain" description="Cation/H+ exchanger transmembrane" evidence="10">
    <location>
        <begin position="63"/>
        <end position="400"/>
    </location>
</feature>
<dbReference type="GO" id="GO:0006813">
    <property type="term" value="P:potassium ion transport"/>
    <property type="evidence" value="ECO:0007669"/>
    <property type="project" value="UniProtKB-KW"/>
</dbReference>
<keyword evidence="3" id="KW-0633">Potassium transport</keyword>
<keyword evidence="12" id="KW-1185">Reference proteome</keyword>
<dbReference type="OrthoDB" id="1612738at2759"/>
<evidence type="ECO:0000256" key="4">
    <source>
        <dbReference type="ARBA" id="ARBA00022692"/>
    </source>
</evidence>
<comment type="caution">
    <text evidence="11">The sequence shown here is derived from an EMBL/GenBank/DDBJ whole genome shotgun (WGS) entry which is preliminary data.</text>
</comment>
<keyword evidence="4" id="KW-0812">Transmembrane</keyword>
<name>A0A6A5ME43_LUPAL</name>
<evidence type="ECO:0000313" key="12">
    <source>
        <dbReference type="Proteomes" id="UP000447434"/>
    </source>
</evidence>
<evidence type="ECO:0000256" key="5">
    <source>
        <dbReference type="ARBA" id="ARBA00022958"/>
    </source>
</evidence>
<dbReference type="GO" id="GO:0006885">
    <property type="term" value="P:regulation of pH"/>
    <property type="evidence" value="ECO:0007669"/>
    <property type="project" value="TreeGrafter"/>
</dbReference>
<dbReference type="Proteomes" id="UP000447434">
    <property type="component" value="Chromosome 8"/>
</dbReference>
<dbReference type="EMBL" id="WOCE01000008">
    <property type="protein sequence ID" value="KAE9608057.1"/>
    <property type="molecule type" value="Genomic_DNA"/>
</dbReference>
<dbReference type="PANTHER" id="PTHR32468:SF105">
    <property type="entry name" value="CATION_H+ EXCHANGER 3"/>
    <property type="match status" value="1"/>
</dbReference>
<dbReference type="InterPro" id="IPR038770">
    <property type="entry name" value="Na+/solute_symporter_sf"/>
</dbReference>
<dbReference type="Pfam" id="PF00999">
    <property type="entry name" value="Na_H_Exchanger"/>
    <property type="match status" value="1"/>
</dbReference>
<comment type="subcellular location">
    <subcellularLocation>
        <location evidence="1">Membrane</location>
        <topology evidence="1">Multi-pass membrane protein</topology>
    </subcellularLocation>
</comment>
<gene>
    <name evidence="11" type="ORF">Lalb_Chr08g0231481</name>
</gene>
<keyword evidence="5" id="KW-0630">Potassium</keyword>
<dbReference type="GO" id="GO:1902600">
    <property type="term" value="P:proton transmembrane transport"/>
    <property type="evidence" value="ECO:0007669"/>
    <property type="project" value="InterPro"/>
</dbReference>
<comment type="similarity">
    <text evidence="9">Belongs to the monovalent cation:proton antiporter 2 (CPA2) transporter (TC 2.A.37) family. CHX (TC 2.A.37.4) subfamily.</text>
</comment>
<reference evidence="12" key="1">
    <citation type="journal article" date="2020" name="Nat. Commun.">
        <title>Genome sequence of the cluster root forming white lupin.</title>
        <authorList>
            <person name="Hufnagel B."/>
            <person name="Marques A."/>
            <person name="Soriano A."/>
            <person name="Marques L."/>
            <person name="Divol F."/>
            <person name="Doumas P."/>
            <person name="Sallet E."/>
            <person name="Mancinotti D."/>
            <person name="Carrere S."/>
            <person name="Marande W."/>
            <person name="Arribat S."/>
            <person name="Keller J."/>
            <person name="Huneau C."/>
            <person name="Blein T."/>
            <person name="Aime D."/>
            <person name="Laguerre M."/>
            <person name="Taylor J."/>
            <person name="Schubert V."/>
            <person name="Nelson M."/>
            <person name="Geu-Flores F."/>
            <person name="Crespi M."/>
            <person name="Gallardo-Guerrero K."/>
            <person name="Delaux P.-M."/>
            <person name="Salse J."/>
            <person name="Berges H."/>
            <person name="Guyot R."/>
            <person name="Gouzy J."/>
            <person name="Peret B."/>
        </authorList>
    </citation>
    <scope>NUCLEOTIDE SEQUENCE [LARGE SCALE GENOMIC DNA]</scope>
    <source>
        <strain evidence="12">cv. Amiga</strain>
    </source>
</reference>
<dbReference type="AlphaFoldDB" id="A0A6A5ME43"/>
<evidence type="ECO:0000256" key="3">
    <source>
        <dbReference type="ARBA" id="ARBA00022538"/>
    </source>
</evidence>
<dbReference type="PANTHER" id="PTHR32468">
    <property type="entry name" value="CATION/H + ANTIPORTER"/>
    <property type="match status" value="1"/>
</dbReference>
<evidence type="ECO:0000313" key="11">
    <source>
        <dbReference type="EMBL" id="KAE9608057.1"/>
    </source>
</evidence>
<dbReference type="GO" id="GO:0012505">
    <property type="term" value="C:endomembrane system"/>
    <property type="evidence" value="ECO:0007669"/>
    <property type="project" value="TreeGrafter"/>
</dbReference>
<dbReference type="Gene3D" id="1.20.1530.20">
    <property type="match status" value="1"/>
</dbReference>
<evidence type="ECO:0000256" key="9">
    <source>
        <dbReference type="ARBA" id="ARBA00038341"/>
    </source>
</evidence>
<evidence type="ECO:0000256" key="8">
    <source>
        <dbReference type="ARBA" id="ARBA00023136"/>
    </source>
</evidence>
<evidence type="ECO:0000256" key="2">
    <source>
        <dbReference type="ARBA" id="ARBA00022448"/>
    </source>
</evidence>
<dbReference type="InterPro" id="IPR050794">
    <property type="entry name" value="CPA2_transporter"/>
</dbReference>
<keyword evidence="6" id="KW-1133">Transmembrane helix</keyword>
<accession>A0A6A5ME43</accession>
<keyword evidence="2" id="KW-0813">Transport</keyword>
<keyword evidence="7" id="KW-0406">Ion transport</keyword>
<dbReference type="InterPro" id="IPR006153">
    <property type="entry name" value="Cation/H_exchanger_TM"/>
</dbReference>
<sequence>MAQLLGNGTTTVYHDSFGVLQVCVQDDKAVGSHGMFYGDNPLDYVLPVTLCQIFIHNILSQVLYFLLKPIRTPKFMCHVIAGILLGPSGLGRSPKYWNVLFPPRQAGFLQLSSLIGALYYIFIVTLKMDIVATLRASKNTWRLGVIPYVSSFIVLTTLLGFYYLSEHNPHLQNPSVRTFIGISMSFSYFPVISDALMEFNLIATEVGQIALSSAMINDILQWLIVVLRRVISAGSLKSSFMIFNIQLLFLFFCIFMIRPLMKMIAKRTPVGKQVKEIYIVFTLVGVLVMACLSDIIGISIFIGPILFGLITPSGPPLGTSLIEKSELIIQRFILPFFYIDIGMNTNLSMLQNWREIISLQCILFAGYLAKMLACVLVSMSYNIKAKHGVLLGLIMNLKGINELLFFSTMREHKASFSSSPSINTYIIGASAK</sequence>